<evidence type="ECO:0000256" key="5">
    <source>
        <dbReference type="SAM" id="MobiDB-lite"/>
    </source>
</evidence>
<reference evidence="7" key="1">
    <citation type="submission" date="2025-08" db="UniProtKB">
        <authorList>
            <consortium name="Ensembl"/>
        </authorList>
    </citation>
    <scope>IDENTIFICATION</scope>
</reference>
<evidence type="ECO:0000256" key="3">
    <source>
        <dbReference type="ARBA" id="ARBA00022553"/>
    </source>
</evidence>
<feature type="compositionally biased region" description="Basic and acidic residues" evidence="5">
    <location>
        <begin position="133"/>
        <end position="147"/>
    </location>
</feature>
<keyword evidence="4" id="KW-0206">Cytoskeleton</keyword>
<dbReference type="InterPro" id="IPR011992">
    <property type="entry name" value="EF-hand-dom_pair"/>
</dbReference>
<dbReference type="Proteomes" id="UP000261520">
    <property type="component" value="Unplaced"/>
</dbReference>
<keyword evidence="2" id="KW-0963">Cytoplasm</keyword>
<organism evidence="7 8">
    <name type="scientific">Periophthalmus magnuspinnatus</name>
    <dbReference type="NCBI Taxonomy" id="409849"/>
    <lineage>
        <taxon>Eukaryota</taxon>
        <taxon>Metazoa</taxon>
        <taxon>Chordata</taxon>
        <taxon>Craniata</taxon>
        <taxon>Vertebrata</taxon>
        <taxon>Euteleostomi</taxon>
        <taxon>Actinopterygii</taxon>
        <taxon>Neopterygii</taxon>
        <taxon>Teleostei</taxon>
        <taxon>Neoteleostei</taxon>
        <taxon>Acanthomorphata</taxon>
        <taxon>Gobiaria</taxon>
        <taxon>Gobiiformes</taxon>
        <taxon>Gobioidei</taxon>
        <taxon>Gobiidae</taxon>
        <taxon>Oxudercinae</taxon>
        <taxon>Periophthalmus</taxon>
    </lineage>
</organism>
<name>A0A3B3ZYI0_9GOBI</name>
<evidence type="ECO:0000256" key="1">
    <source>
        <dbReference type="ARBA" id="ARBA00004300"/>
    </source>
</evidence>
<evidence type="ECO:0000313" key="8">
    <source>
        <dbReference type="Proteomes" id="UP000261520"/>
    </source>
</evidence>
<dbReference type="STRING" id="409849.ENSPMGP00000009479"/>
<comment type="subcellular location">
    <subcellularLocation>
        <location evidence="1">Cytoplasm</location>
        <location evidence="1">Cytoskeleton</location>
        <location evidence="1">Microtubule organizing center</location>
        <location evidence="1">Centrosome</location>
    </subcellularLocation>
</comment>
<dbReference type="PANTHER" id="PTHR18905">
    <property type="entry name" value="NINEIN"/>
    <property type="match status" value="1"/>
</dbReference>
<dbReference type="GO" id="GO:0005813">
    <property type="term" value="C:centrosome"/>
    <property type="evidence" value="ECO:0007669"/>
    <property type="project" value="UniProtKB-SubCell"/>
</dbReference>
<reference evidence="7" key="2">
    <citation type="submission" date="2025-09" db="UniProtKB">
        <authorList>
            <consortium name="Ensembl"/>
        </authorList>
    </citation>
    <scope>IDENTIFICATION</scope>
</reference>
<evidence type="ECO:0000256" key="2">
    <source>
        <dbReference type="ARBA" id="ARBA00022490"/>
    </source>
</evidence>
<feature type="region of interest" description="Disordered" evidence="5">
    <location>
        <begin position="114"/>
        <end position="150"/>
    </location>
</feature>
<keyword evidence="8" id="KW-1185">Reference proteome</keyword>
<accession>A0A3B3ZYI0</accession>
<dbReference type="AlphaFoldDB" id="A0A3B3ZYI0"/>
<dbReference type="Ensembl" id="ENSPMGT00000010108.1">
    <property type="protein sequence ID" value="ENSPMGP00000009479.1"/>
    <property type="gene ID" value="ENSPMGG00000007843.1"/>
</dbReference>
<proteinExistence type="predicted"/>
<dbReference type="GO" id="GO:0034454">
    <property type="term" value="P:microtubule anchoring at centrosome"/>
    <property type="evidence" value="ECO:0007669"/>
    <property type="project" value="TreeGrafter"/>
</dbReference>
<feature type="domain" description="EF-hand" evidence="6">
    <location>
        <begin position="8"/>
        <end position="43"/>
    </location>
</feature>
<sequence length="337" mass="37708">MAGQMEEEHIARLKAEFDVCDSRGCGLLDRNDLTTLCQRLHLPLSHLSLLQWNVSNKLGNPMCVFVQVNFEEFKQGFVEILAKSVDLSISEDDSSYLQPVVPEVSPKFIKGLKRYGRRSRPERPDSEPDSDQNPDHDQDQDHNRSTEGFRGAKLRKATSLESIEVSLVKAWFSLGLDLDSPGSVLLEIMFSPVLLIFKTPFCRFTPVFTSQSGPGPVQSRSSPGSVLFNLCVQVPSEEHSFHLTSCSLISEGRRLLSVLDNGNGTTSPDRILSLWRDEGLQDCQHVLQVLDFCLDDPVSLSDLTVALDNELMVSSNSVHQAALISYRTELYHRWQSG</sequence>
<evidence type="ECO:0000256" key="4">
    <source>
        <dbReference type="ARBA" id="ARBA00023212"/>
    </source>
</evidence>
<dbReference type="InterPro" id="IPR002048">
    <property type="entry name" value="EF_hand_dom"/>
</dbReference>
<protein>
    <recommendedName>
        <fullName evidence="6">EF-hand domain-containing protein</fullName>
    </recommendedName>
</protein>
<dbReference type="PROSITE" id="PS50222">
    <property type="entry name" value="EF_HAND_2"/>
    <property type="match status" value="1"/>
</dbReference>
<dbReference type="SUPFAM" id="SSF47473">
    <property type="entry name" value="EF-hand"/>
    <property type="match status" value="1"/>
</dbReference>
<dbReference type="PANTHER" id="PTHR18905:SF13">
    <property type="entry name" value="NON-CENTROSOMAL MICROTUBULE ARRAY"/>
    <property type="match status" value="1"/>
</dbReference>
<keyword evidence="3" id="KW-0597">Phosphoprotein</keyword>
<evidence type="ECO:0000313" key="7">
    <source>
        <dbReference type="Ensembl" id="ENSPMGP00000009479.1"/>
    </source>
</evidence>
<evidence type="ECO:0000259" key="6">
    <source>
        <dbReference type="PROSITE" id="PS50222"/>
    </source>
</evidence>
<dbReference type="GO" id="GO:0005509">
    <property type="term" value="F:calcium ion binding"/>
    <property type="evidence" value="ECO:0007669"/>
    <property type="project" value="InterPro"/>
</dbReference>